<organism evidence="2 3">
    <name type="scientific">Ephemerocybe angulata</name>
    <dbReference type="NCBI Taxonomy" id="980116"/>
    <lineage>
        <taxon>Eukaryota</taxon>
        <taxon>Fungi</taxon>
        <taxon>Dikarya</taxon>
        <taxon>Basidiomycota</taxon>
        <taxon>Agaricomycotina</taxon>
        <taxon>Agaricomycetes</taxon>
        <taxon>Agaricomycetidae</taxon>
        <taxon>Agaricales</taxon>
        <taxon>Agaricineae</taxon>
        <taxon>Psathyrellaceae</taxon>
        <taxon>Ephemerocybe</taxon>
    </lineage>
</organism>
<name>A0A8H5F0P0_9AGAR</name>
<dbReference type="AlphaFoldDB" id="A0A8H5F0P0"/>
<protein>
    <submittedName>
        <fullName evidence="2">Uncharacterized protein</fullName>
    </submittedName>
</protein>
<gene>
    <name evidence="2" type="ORF">D9611_013703</name>
</gene>
<dbReference type="EMBL" id="JAACJK010000176">
    <property type="protein sequence ID" value="KAF5318958.1"/>
    <property type="molecule type" value="Genomic_DNA"/>
</dbReference>
<feature type="region of interest" description="Disordered" evidence="1">
    <location>
        <begin position="47"/>
        <end position="79"/>
    </location>
</feature>
<accession>A0A8H5F0P0</accession>
<keyword evidence="3" id="KW-1185">Reference proteome</keyword>
<dbReference type="Proteomes" id="UP000541558">
    <property type="component" value="Unassembled WGS sequence"/>
</dbReference>
<reference evidence="2 3" key="1">
    <citation type="journal article" date="2020" name="ISME J.">
        <title>Uncovering the hidden diversity of litter-decomposition mechanisms in mushroom-forming fungi.</title>
        <authorList>
            <person name="Floudas D."/>
            <person name="Bentzer J."/>
            <person name="Ahren D."/>
            <person name="Johansson T."/>
            <person name="Persson P."/>
            <person name="Tunlid A."/>
        </authorList>
    </citation>
    <scope>NUCLEOTIDE SEQUENCE [LARGE SCALE GENOMIC DNA]</scope>
    <source>
        <strain evidence="2 3">CBS 175.51</strain>
    </source>
</reference>
<evidence type="ECO:0000313" key="3">
    <source>
        <dbReference type="Proteomes" id="UP000541558"/>
    </source>
</evidence>
<evidence type="ECO:0000256" key="1">
    <source>
        <dbReference type="SAM" id="MobiDB-lite"/>
    </source>
</evidence>
<comment type="caution">
    <text evidence="2">The sequence shown here is derived from an EMBL/GenBank/DDBJ whole genome shotgun (WGS) entry which is preliminary data.</text>
</comment>
<proteinExistence type="predicted"/>
<evidence type="ECO:0000313" key="2">
    <source>
        <dbReference type="EMBL" id="KAF5318958.1"/>
    </source>
</evidence>
<sequence>MRDHIAQAMTRDFVYCEPEAFSDHHLPVADMAQVGEKVWEMLALERKPKGSPNDDAFKTLDSEPSAGNLQAEDEVRERKTEQNQLLSTAKLIMNDDARRMFIYGRRGSGVRVIVPCPEKSLGPAVFKTTGPVYKSRSLRVSGHAARVWKAIEVASFDGDELTNTKAKGYIDRQSLDDT</sequence>